<comment type="similarity">
    <text evidence="1">Belongs to the peptidase C78 family.</text>
</comment>
<dbReference type="InterPro" id="IPR049387">
    <property type="entry name" value="UFSP2-like_2nd"/>
</dbReference>
<keyword evidence="2 9" id="KW-0645">Protease</keyword>
<evidence type="ECO:0000259" key="8">
    <source>
        <dbReference type="Pfam" id="PF20908"/>
    </source>
</evidence>
<dbReference type="InterPro" id="IPR038765">
    <property type="entry name" value="Papain-like_cys_pep_sf"/>
</dbReference>
<dbReference type="Pfam" id="PF07910">
    <property type="entry name" value="Peptidase_C78"/>
    <property type="match status" value="1"/>
</dbReference>
<feature type="domain" description="UFSP2 second" evidence="8">
    <location>
        <begin position="177"/>
        <end position="332"/>
    </location>
</feature>
<dbReference type="InterPro" id="IPR012462">
    <property type="entry name" value="UFSP1/2_DUB_cat"/>
</dbReference>
<sequence length="545" mass="61560">MRFQQVLIVKPLLEKLESGLKQAKTGLLVTWNNDDILLVTGCLQCSEKDEPKVQFQNFLPGGFHIGGRFGTSCKSIDDDEISVQLNEEKNVLVKLSSNVIQYEVVASKEASELLDSSTIQFCVKGNLTTTLPVGNGLIQIPSEILSNRNLAFCLEEKKLLLHDASDFQTTTCESLLEKTKGKQTVSGSSGPVKCKILRRTSCHETKYVPTIECNQNDQKVVKFPLCIEMLSYVNKTLPLNKLYDELRNSLSRQINSFNSCLRKETRIKCGVPKFLYFQPYGWCHPIAISYPSNKSDTDLLDFRKNTLHSTFLVPDTKPVFRRKNAIALFPNKESLLLANTHIGLPTPRIPDGKLFLVKGNYDYHHYMQDRMDDNGWGCAYRSLQTLISWFRNQAYTEEKIPTHKEIQQILVDVGDKPKEFVGTRKWIGSIEVSAVLNQYLGITSKIMFVSQGSELTNRGRELAMHFTNQGTPIMIGGGVLAHTILGVCFSETTGETRFLILDPHYTGGEDLKVIQDKGWCGWKGPNFWNQTAYYNLCLPQVPEMC</sequence>
<evidence type="ECO:0000256" key="1">
    <source>
        <dbReference type="ARBA" id="ARBA00008552"/>
    </source>
</evidence>
<evidence type="ECO:0000256" key="2">
    <source>
        <dbReference type="ARBA" id="ARBA00022670"/>
    </source>
</evidence>
<dbReference type="Gene3D" id="3.90.70.130">
    <property type="match status" value="1"/>
</dbReference>
<evidence type="ECO:0000256" key="6">
    <source>
        <dbReference type="ARBA" id="ARBA00040469"/>
    </source>
</evidence>
<keyword evidence="3" id="KW-0833">Ubl conjugation pathway</keyword>
<dbReference type="FunFam" id="3.90.70.130:FF:000001">
    <property type="entry name" value="Probable Ufm1-specific protease 2"/>
    <property type="match status" value="1"/>
</dbReference>
<dbReference type="GO" id="GO:0005783">
    <property type="term" value="C:endoplasmic reticulum"/>
    <property type="evidence" value="ECO:0007669"/>
    <property type="project" value="TreeGrafter"/>
</dbReference>
<dbReference type="SUPFAM" id="SSF54001">
    <property type="entry name" value="Cysteine proteinases"/>
    <property type="match status" value="1"/>
</dbReference>
<name>A0A6F9DWU3_9ASCI</name>
<evidence type="ECO:0000313" key="9">
    <source>
        <dbReference type="EMBL" id="CAB3267493.1"/>
    </source>
</evidence>
<dbReference type="EMBL" id="LR791631">
    <property type="protein sequence ID" value="CAB3267493.1"/>
    <property type="molecule type" value="mRNA"/>
</dbReference>
<proteinExistence type="evidence at transcript level"/>
<dbReference type="PANTHER" id="PTHR48153">
    <property type="entry name" value="UFM1-SPECIFIC PROTEASE 2"/>
    <property type="match status" value="1"/>
</dbReference>
<evidence type="ECO:0000256" key="3">
    <source>
        <dbReference type="ARBA" id="ARBA00022786"/>
    </source>
</evidence>
<accession>A0A6F9DWU3</accession>
<dbReference type="GO" id="GO:0005634">
    <property type="term" value="C:nucleus"/>
    <property type="evidence" value="ECO:0007669"/>
    <property type="project" value="TreeGrafter"/>
</dbReference>
<evidence type="ECO:0000256" key="5">
    <source>
        <dbReference type="ARBA" id="ARBA00022807"/>
    </source>
</evidence>
<keyword evidence="5" id="KW-0788">Thiol protease</keyword>
<dbReference type="PANTHER" id="PTHR48153:SF2">
    <property type="entry name" value="UFM1-SPECIFIC PROTEASE 2"/>
    <property type="match status" value="1"/>
</dbReference>
<organism evidence="9">
    <name type="scientific">Phallusia mammillata</name>
    <dbReference type="NCBI Taxonomy" id="59560"/>
    <lineage>
        <taxon>Eukaryota</taxon>
        <taxon>Metazoa</taxon>
        <taxon>Chordata</taxon>
        <taxon>Tunicata</taxon>
        <taxon>Ascidiacea</taxon>
        <taxon>Phlebobranchia</taxon>
        <taxon>Ascidiidae</taxon>
        <taxon>Phallusia</taxon>
    </lineage>
</organism>
<keyword evidence="4" id="KW-0378">Hydrolase</keyword>
<feature type="domain" description="UFSP1/2/DUB catalytic" evidence="7">
    <location>
        <begin position="355"/>
        <end position="537"/>
    </location>
</feature>
<dbReference type="GO" id="GO:0006508">
    <property type="term" value="P:proteolysis"/>
    <property type="evidence" value="ECO:0007669"/>
    <property type="project" value="UniProtKB-KW"/>
</dbReference>
<protein>
    <recommendedName>
        <fullName evidence="6">Ufm1-specific protease 2</fullName>
    </recommendedName>
</protein>
<dbReference type="AlphaFoldDB" id="A0A6F9DWU3"/>
<evidence type="ECO:0000256" key="4">
    <source>
        <dbReference type="ARBA" id="ARBA00022801"/>
    </source>
</evidence>
<reference evidence="9" key="1">
    <citation type="submission" date="2020-04" db="EMBL/GenBank/DDBJ databases">
        <authorList>
            <person name="Neveu A P."/>
        </authorList>
    </citation>
    <scope>NUCLEOTIDE SEQUENCE</scope>
    <source>
        <tissue evidence="9">Whole embryo</tissue>
    </source>
</reference>
<evidence type="ECO:0000259" key="7">
    <source>
        <dbReference type="Pfam" id="PF07910"/>
    </source>
</evidence>
<gene>
    <name evidence="9" type="primary">Ufsp2</name>
</gene>
<dbReference type="Pfam" id="PF20908">
    <property type="entry name" value="UfSP2_N"/>
    <property type="match status" value="1"/>
</dbReference>
<dbReference type="GO" id="GO:0071567">
    <property type="term" value="F:deUFMylase activity"/>
    <property type="evidence" value="ECO:0007669"/>
    <property type="project" value="TreeGrafter"/>
</dbReference>